<dbReference type="Pfam" id="PF13374">
    <property type="entry name" value="TPR_10"/>
    <property type="match status" value="3"/>
</dbReference>
<dbReference type="InterPro" id="IPR011990">
    <property type="entry name" value="TPR-like_helical_dom_sf"/>
</dbReference>
<feature type="compositionally biased region" description="Low complexity" evidence="4">
    <location>
        <begin position="658"/>
        <end position="674"/>
    </location>
</feature>
<dbReference type="InterPro" id="IPR019734">
    <property type="entry name" value="TPR_rpt"/>
</dbReference>
<feature type="compositionally biased region" description="Basic and acidic residues" evidence="4">
    <location>
        <begin position="948"/>
        <end position="957"/>
    </location>
</feature>
<feature type="region of interest" description="Disordered" evidence="4">
    <location>
        <begin position="874"/>
        <end position="957"/>
    </location>
</feature>
<proteinExistence type="predicted"/>
<dbReference type="PROSITE" id="PS50005">
    <property type="entry name" value="TPR"/>
    <property type="match status" value="1"/>
</dbReference>
<dbReference type="PANTHER" id="PTHR45641">
    <property type="entry name" value="TETRATRICOPEPTIDE REPEAT PROTEIN (AFU_ORTHOLOGUE AFUA_6G03870)"/>
    <property type="match status" value="1"/>
</dbReference>
<feature type="compositionally biased region" description="Polar residues" evidence="4">
    <location>
        <begin position="919"/>
        <end position="939"/>
    </location>
</feature>
<dbReference type="Pfam" id="PF13424">
    <property type="entry name" value="TPR_12"/>
    <property type="match status" value="4"/>
</dbReference>
<evidence type="ECO:0000313" key="6">
    <source>
        <dbReference type="Proteomes" id="UP000008631"/>
    </source>
</evidence>
<feature type="compositionally biased region" description="Basic and acidic residues" evidence="4">
    <location>
        <begin position="808"/>
        <end position="823"/>
    </location>
</feature>
<dbReference type="AlphaFoldDB" id="E8QYA9"/>
<sequence length="1122" mass="122130">MTPLDDPSIGRSRVNHDDSPSSGRFESITNQTGAVVLTDDEWRIHLNRLDEAFGPTLVTRALDALARVAEGLSPVEWAQALEDQDDAPHPETLERLATLAAPLIGLHPETGRARVEFEGLTRILTHRGIPKPGEPPSQALEHRLAAILENDSDPSRRAEAIPLRLRNGDVEGLLRLLSDLDVFTAAIDQPHHWPNLLDAWRDLEAVHQLDAAATATRLVNAWRQAVPPPPSDAVARGLHDLAHLFHRQGRLDQGELYYRHALQAREMIHGPAHPCIAQNLNNLAGLLLAQNRHPEAEACYRKAIEVADLVLGTEHPNTIQTRVNLAVMYRDLGDAAQAAPIFAEVLEARRRLLGPHHPEVALAHHNLGVMLRDLGQLEAAFNHLQNGLTLRQAAWDQGESIHPLSLAASHHELGTTYNALGRPDRAEFHLRQALTLRRDHLGFNHLKPAETLNELSLALHELGRIDEAETLAREALAIRERLLDPRDPELATSLNNLAELLRVQNKFDEAEPLYRRALAIDELTYGMRSPHAAVGLNNLGLLLMTLNRLDEAEATLRQAWADSRDSLGSDHLQTATCADHLAEVLRLLNRPDEAANLLRQALFTRERHLGNSHELTNQTRRSLEQVEAQLQAASKPFPSTFPPSSVSTPDADDPPPASSATPVSPPSAALETTTAHAAEADPIIVPDHADTAVGAIDPTPSQEGAEPSSPVPMTNQSEIDGPTPTSDTPTADASPIPVSQLVEGSAWVDSNEEPTRIQMSDDQPIETPLMSSNPDASFEEREPVAGLEVPPRPVASDTPSNPTNEQEQSQREPSAHHAIEETPRAVIAPESHSLDPAAFPSPATTDQRPPLEVEITPSDWNDAPAPLEVVAAEKSSNTAGQAVQESKATEASIQAEEPPSSVADRLDMPAEIVQAEPSEPTTPRSLVSTNAQAGTQTTEPVAATQPREAVESESDHLAVGRRWMEQAARAMSLGDLHSAERDCRTALDLFKSRLGQRHPATIDARHQLIALIFQRGGLDDLEPLLHEALETAREVEGPNHPNMVIHLKNLAGLEAKRGRIASARDLFTQAMELERTLFGANDPRVAQTYAVLEALGGGESSPSTSTSTSPAYAKRGWFGGRR</sequence>
<feature type="compositionally biased region" description="Low complexity" evidence="4">
    <location>
        <begin position="1100"/>
        <end position="1110"/>
    </location>
</feature>
<dbReference type="eggNOG" id="COG0457">
    <property type="taxonomic scope" value="Bacteria"/>
</dbReference>
<dbReference type="Gene3D" id="1.25.40.10">
    <property type="entry name" value="Tetratricopeptide repeat domain"/>
    <property type="match status" value="4"/>
</dbReference>
<reference evidence="5 6" key="2">
    <citation type="journal article" date="2011" name="Stand. Genomic Sci.">
        <title>Complete genome sequence of Isosphaera pallida type strain (IS1B).</title>
        <authorList>
            <consortium name="US DOE Joint Genome Institute (JGI-PGF)"/>
            <person name="Goker M."/>
            <person name="Cleland D."/>
            <person name="Saunders E."/>
            <person name="Lapidus A."/>
            <person name="Nolan M."/>
            <person name="Lucas S."/>
            <person name="Hammon N."/>
            <person name="Deshpande S."/>
            <person name="Cheng J.F."/>
            <person name="Tapia R."/>
            <person name="Han C."/>
            <person name="Goodwin L."/>
            <person name="Pitluck S."/>
            <person name="Liolios K."/>
            <person name="Pagani I."/>
            <person name="Ivanova N."/>
            <person name="Mavromatis K."/>
            <person name="Pati A."/>
            <person name="Chen A."/>
            <person name="Palaniappan K."/>
            <person name="Land M."/>
            <person name="Hauser L."/>
            <person name="Chang Y.J."/>
            <person name="Jeffries C.D."/>
            <person name="Detter J.C."/>
            <person name="Beck B."/>
            <person name="Woyke T."/>
            <person name="Bristow J."/>
            <person name="Eisen J.A."/>
            <person name="Markowitz V."/>
            <person name="Hugenholtz P."/>
            <person name="Kyrpides N.C."/>
            <person name="Klenk H.P."/>
        </authorList>
    </citation>
    <scope>NUCLEOTIDE SEQUENCE [LARGE SCALE GENOMIC DNA]</scope>
    <source>
        <strain evidence="6">ATCC 43644 / DSM 9630 / IS1B</strain>
    </source>
</reference>
<keyword evidence="2 3" id="KW-0802">TPR repeat</keyword>
<dbReference type="OrthoDB" id="264998at2"/>
<accession>E8QYA9</accession>
<evidence type="ECO:0000256" key="4">
    <source>
        <dbReference type="SAM" id="MobiDB-lite"/>
    </source>
</evidence>
<organism evidence="5 6">
    <name type="scientific">Isosphaera pallida (strain ATCC 43644 / DSM 9630 / IS1B)</name>
    <dbReference type="NCBI Taxonomy" id="575540"/>
    <lineage>
        <taxon>Bacteria</taxon>
        <taxon>Pseudomonadati</taxon>
        <taxon>Planctomycetota</taxon>
        <taxon>Planctomycetia</taxon>
        <taxon>Isosphaerales</taxon>
        <taxon>Isosphaeraceae</taxon>
        <taxon>Isosphaera</taxon>
    </lineage>
</organism>
<dbReference type="eggNOG" id="COG3266">
    <property type="taxonomic scope" value="Bacteria"/>
</dbReference>
<dbReference type="KEGG" id="ipa:Isop_2532"/>
<feature type="compositionally biased region" description="Polar residues" evidence="4">
    <location>
        <begin position="797"/>
        <end position="807"/>
    </location>
</feature>
<dbReference type="STRING" id="575540.Isop_2532"/>
<feature type="region of interest" description="Disordered" evidence="4">
    <location>
        <begin position="1"/>
        <end position="27"/>
    </location>
</feature>
<feature type="compositionally biased region" description="Polar residues" evidence="4">
    <location>
        <begin position="874"/>
        <end position="892"/>
    </location>
</feature>
<feature type="repeat" description="TPR" evidence="3">
    <location>
        <begin position="491"/>
        <end position="524"/>
    </location>
</feature>
<feature type="region of interest" description="Disordered" evidence="4">
    <location>
        <begin position="692"/>
        <end position="862"/>
    </location>
</feature>
<gene>
    <name evidence="5" type="ordered locus">Isop_2532</name>
</gene>
<evidence type="ECO:0000256" key="3">
    <source>
        <dbReference type="PROSITE-ProRule" id="PRU00339"/>
    </source>
</evidence>
<feature type="compositionally biased region" description="Low complexity" evidence="4">
    <location>
        <begin position="634"/>
        <end position="649"/>
    </location>
</feature>
<evidence type="ECO:0000313" key="5">
    <source>
        <dbReference type="EMBL" id="ADV63104.1"/>
    </source>
</evidence>
<keyword evidence="6" id="KW-1185">Reference proteome</keyword>
<dbReference type="SUPFAM" id="SSF48452">
    <property type="entry name" value="TPR-like"/>
    <property type="match status" value="3"/>
</dbReference>
<feature type="compositionally biased region" description="Low complexity" evidence="4">
    <location>
        <begin position="722"/>
        <end position="735"/>
    </location>
</feature>
<reference key="1">
    <citation type="submission" date="2010-11" db="EMBL/GenBank/DDBJ databases">
        <title>The complete sequence of chromosome of Isophaera pallida ATCC 43644.</title>
        <authorList>
            <consortium name="US DOE Joint Genome Institute (JGI-PGF)"/>
            <person name="Lucas S."/>
            <person name="Copeland A."/>
            <person name="Lapidus A."/>
            <person name="Bruce D."/>
            <person name="Goodwin L."/>
            <person name="Pitluck S."/>
            <person name="Kyrpides N."/>
            <person name="Mavromatis K."/>
            <person name="Pagani I."/>
            <person name="Ivanova N."/>
            <person name="Saunders E."/>
            <person name="Brettin T."/>
            <person name="Detter J.C."/>
            <person name="Han C."/>
            <person name="Tapia R."/>
            <person name="Land M."/>
            <person name="Hauser L."/>
            <person name="Markowitz V."/>
            <person name="Cheng J.-F."/>
            <person name="Hugenholtz P."/>
            <person name="Woyke T."/>
            <person name="Wu D."/>
            <person name="Eisen J.A."/>
        </authorList>
    </citation>
    <scope>NUCLEOTIDE SEQUENCE</scope>
    <source>
        <strain>ATCC 43644</strain>
    </source>
</reference>
<dbReference type="InParanoid" id="E8QYA9"/>
<evidence type="ECO:0000256" key="2">
    <source>
        <dbReference type="ARBA" id="ARBA00022803"/>
    </source>
</evidence>
<name>E8QYA9_ISOPI</name>
<feature type="region of interest" description="Disordered" evidence="4">
    <location>
        <begin position="1096"/>
        <end position="1122"/>
    </location>
</feature>
<dbReference type="Proteomes" id="UP000008631">
    <property type="component" value="Chromosome"/>
</dbReference>
<protein>
    <submittedName>
        <fullName evidence="5">Tetratricopeptide TPR_1 repeat-containing protein</fullName>
    </submittedName>
</protein>
<dbReference type="HOGENOM" id="CLU_280158_0_0_0"/>
<dbReference type="SMART" id="SM00028">
    <property type="entry name" value="TPR"/>
    <property type="match status" value="11"/>
</dbReference>
<feature type="region of interest" description="Disordered" evidence="4">
    <location>
        <begin position="634"/>
        <end position="674"/>
    </location>
</feature>
<evidence type="ECO:0000256" key="1">
    <source>
        <dbReference type="ARBA" id="ARBA00022737"/>
    </source>
</evidence>
<dbReference type="PANTHER" id="PTHR45641:SF19">
    <property type="entry name" value="NEPHROCYSTIN-3"/>
    <property type="match status" value="1"/>
</dbReference>
<keyword evidence="1" id="KW-0677">Repeat</keyword>
<dbReference type="EMBL" id="CP002353">
    <property type="protein sequence ID" value="ADV63104.1"/>
    <property type="molecule type" value="Genomic_DNA"/>
</dbReference>